<evidence type="ECO:0000313" key="2">
    <source>
        <dbReference type="Proteomes" id="UP000176815"/>
    </source>
</evidence>
<dbReference type="EMBL" id="MEWG01000005">
    <property type="protein sequence ID" value="OGC78211.1"/>
    <property type="molecule type" value="Genomic_DNA"/>
</dbReference>
<dbReference type="Proteomes" id="UP000176815">
    <property type="component" value="Unassembled WGS sequence"/>
</dbReference>
<comment type="caution">
    <text evidence="1">The sequence shown here is derived from an EMBL/GenBank/DDBJ whole genome shotgun (WGS) entry which is preliminary data.</text>
</comment>
<gene>
    <name evidence="1" type="ORF">A2619_02610</name>
</gene>
<name>A0A1F4X9K6_UNCKA</name>
<protein>
    <submittedName>
        <fullName evidence="1">Uncharacterized protein</fullName>
    </submittedName>
</protein>
<accession>A0A1F4X9K6</accession>
<proteinExistence type="predicted"/>
<dbReference type="AlphaFoldDB" id="A0A1F4X9K6"/>
<evidence type="ECO:0000313" key="1">
    <source>
        <dbReference type="EMBL" id="OGC78211.1"/>
    </source>
</evidence>
<sequence length="80" mass="9137">MCLDVRYTTYEIELSEQGAKHSGQVMIRLFECGEVARVENTVTLKAGNIYRAQDVLTELFFEGYFVSWNKTEPSVLKDPA</sequence>
<organism evidence="1 2">
    <name type="scientific">candidate division WWE3 bacterium RIFOXYD1_FULL_39_9</name>
    <dbReference type="NCBI Taxonomy" id="1802649"/>
    <lineage>
        <taxon>Bacteria</taxon>
        <taxon>Katanobacteria</taxon>
    </lineage>
</organism>
<reference evidence="1 2" key="1">
    <citation type="journal article" date="2016" name="Nat. Commun.">
        <title>Thousands of microbial genomes shed light on interconnected biogeochemical processes in an aquifer system.</title>
        <authorList>
            <person name="Anantharaman K."/>
            <person name="Brown C.T."/>
            <person name="Hug L.A."/>
            <person name="Sharon I."/>
            <person name="Castelle C.J."/>
            <person name="Probst A.J."/>
            <person name="Thomas B.C."/>
            <person name="Singh A."/>
            <person name="Wilkins M.J."/>
            <person name="Karaoz U."/>
            <person name="Brodie E.L."/>
            <person name="Williams K.H."/>
            <person name="Hubbard S.S."/>
            <person name="Banfield J.F."/>
        </authorList>
    </citation>
    <scope>NUCLEOTIDE SEQUENCE [LARGE SCALE GENOMIC DNA]</scope>
</reference>